<feature type="domain" description="Pyrrolo-quinoline quinone repeat" evidence="1">
    <location>
        <begin position="176"/>
        <end position="290"/>
    </location>
</feature>
<sequence length="319" mass="33451">MWARELVGARCTSDGENLVCTDSAAQVLQIEPRSGAATELEVPQALVVTVADGDVFALTSDGQLQRRSGGEVIWSAPVSVATDFHRGGQGLTVIAGYVLTTQVLDPANFGASGAVFDAATGQPWERTNALVLPLDAGVWVVSHADGGSVFVHGADEPRTANGVLLQYDDQWRSSQQVTTTDDEQLGVLDRESGDLLWRTDYPAYPLARAGGVILALASAEQGNVVRGVQAGSGELLWERSNAWLTCPCLSDGSTLTGHLVTVGAEGSANPEQAEIIGLDLRSGAQLWSLPRPPTTLATLTDGEHLVLAAAAELSGWRLG</sequence>
<name>A0A9D2EF96_9MICO</name>
<dbReference type="InterPro" id="IPR002372">
    <property type="entry name" value="PQQ_rpt_dom"/>
</dbReference>
<protein>
    <submittedName>
        <fullName evidence="2">PQQ-binding-like beta-propeller repeat protein</fullName>
    </submittedName>
</protein>
<reference evidence="2" key="1">
    <citation type="journal article" date="2021" name="PeerJ">
        <title>Extensive microbial diversity within the chicken gut microbiome revealed by metagenomics and culture.</title>
        <authorList>
            <person name="Gilroy R."/>
            <person name="Ravi A."/>
            <person name="Getino M."/>
            <person name="Pursley I."/>
            <person name="Horton D.L."/>
            <person name="Alikhan N.F."/>
            <person name="Baker D."/>
            <person name="Gharbi K."/>
            <person name="Hall N."/>
            <person name="Watson M."/>
            <person name="Adriaenssens E.M."/>
            <person name="Foster-Nyarko E."/>
            <person name="Jarju S."/>
            <person name="Secka A."/>
            <person name="Antonio M."/>
            <person name="Oren A."/>
            <person name="Chaudhuri R.R."/>
            <person name="La Ragione R."/>
            <person name="Hildebrand F."/>
            <person name="Pallen M.J."/>
        </authorList>
    </citation>
    <scope>NUCLEOTIDE SEQUENCE</scope>
    <source>
        <strain evidence="2">ChiGjej4B4-7305</strain>
    </source>
</reference>
<proteinExistence type="predicted"/>
<evidence type="ECO:0000313" key="2">
    <source>
        <dbReference type="EMBL" id="HIZ36056.1"/>
    </source>
</evidence>
<evidence type="ECO:0000259" key="1">
    <source>
        <dbReference type="Pfam" id="PF13360"/>
    </source>
</evidence>
<dbReference type="EMBL" id="DXBY01000164">
    <property type="protein sequence ID" value="HIZ36056.1"/>
    <property type="molecule type" value="Genomic_DNA"/>
</dbReference>
<evidence type="ECO:0000313" key="3">
    <source>
        <dbReference type="Proteomes" id="UP000824037"/>
    </source>
</evidence>
<dbReference type="Gene3D" id="2.130.10.10">
    <property type="entry name" value="YVTN repeat-like/Quinoprotein amine dehydrogenase"/>
    <property type="match status" value="1"/>
</dbReference>
<dbReference type="Pfam" id="PF13360">
    <property type="entry name" value="PQQ_2"/>
    <property type="match status" value="1"/>
</dbReference>
<dbReference type="Proteomes" id="UP000824037">
    <property type="component" value="Unassembled WGS sequence"/>
</dbReference>
<comment type="caution">
    <text evidence="2">The sequence shown here is derived from an EMBL/GenBank/DDBJ whole genome shotgun (WGS) entry which is preliminary data.</text>
</comment>
<reference evidence="2" key="2">
    <citation type="submission" date="2021-04" db="EMBL/GenBank/DDBJ databases">
        <authorList>
            <person name="Gilroy R."/>
        </authorList>
    </citation>
    <scope>NUCLEOTIDE SEQUENCE</scope>
    <source>
        <strain evidence="2">ChiGjej4B4-7305</strain>
    </source>
</reference>
<dbReference type="InterPro" id="IPR011047">
    <property type="entry name" value="Quinoprotein_ADH-like_sf"/>
</dbReference>
<dbReference type="InterPro" id="IPR015943">
    <property type="entry name" value="WD40/YVTN_repeat-like_dom_sf"/>
</dbReference>
<organism evidence="2 3">
    <name type="scientific">Candidatus Ruania gallistercoris</name>
    <dbReference type="NCBI Taxonomy" id="2838746"/>
    <lineage>
        <taxon>Bacteria</taxon>
        <taxon>Bacillati</taxon>
        <taxon>Actinomycetota</taxon>
        <taxon>Actinomycetes</taxon>
        <taxon>Micrococcales</taxon>
        <taxon>Ruaniaceae</taxon>
        <taxon>Ruania</taxon>
    </lineage>
</organism>
<accession>A0A9D2EF96</accession>
<dbReference type="AlphaFoldDB" id="A0A9D2EF96"/>
<dbReference type="SUPFAM" id="SSF50998">
    <property type="entry name" value="Quinoprotein alcohol dehydrogenase-like"/>
    <property type="match status" value="1"/>
</dbReference>
<gene>
    <name evidence="2" type="ORF">H9815_09785</name>
</gene>